<reference evidence="6 7" key="1">
    <citation type="submission" date="2016-08" db="EMBL/GenBank/DDBJ databases">
        <title>A Parts List for Fungal Cellulosomes Revealed by Comparative Genomics.</title>
        <authorList>
            <consortium name="DOE Joint Genome Institute"/>
            <person name="Haitjema C.H."/>
            <person name="Gilmore S.P."/>
            <person name="Henske J.K."/>
            <person name="Solomon K.V."/>
            <person name="De Groot R."/>
            <person name="Kuo A."/>
            <person name="Mondo S.J."/>
            <person name="Salamov A.A."/>
            <person name="Labutti K."/>
            <person name="Zhao Z."/>
            <person name="Chiniquy J."/>
            <person name="Barry K."/>
            <person name="Brewer H.M."/>
            <person name="Purvine S.O."/>
            <person name="Wright A.T."/>
            <person name="Boxma B."/>
            <person name="Van Alen T."/>
            <person name="Hackstein J.H."/>
            <person name="Baker S.E."/>
            <person name="Grigoriev I.V."/>
            <person name="O'Malley M.A."/>
        </authorList>
    </citation>
    <scope>NUCLEOTIDE SEQUENCE [LARGE SCALE GENOMIC DNA]</scope>
    <source>
        <strain evidence="6 7">G1</strain>
    </source>
</reference>
<dbReference type="Pfam" id="PF07470">
    <property type="entry name" value="Glyco_hydro_88"/>
    <property type="match status" value="2"/>
</dbReference>
<dbReference type="GO" id="GO:0005975">
    <property type="term" value="P:carbohydrate metabolic process"/>
    <property type="evidence" value="ECO:0007669"/>
    <property type="project" value="InterPro"/>
</dbReference>
<proteinExistence type="predicted"/>
<dbReference type="SUPFAM" id="SSF48208">
    <property type="entry name" value="Six-hairpin glycosidases"/>
    <property type="match status" value="1"/>
</dbReference>
<dbReference type="OrthoDB" id="540611at2759"/>
<dbReference type="Pfam" id="PF02013">
    <property type="entry name" value="CBM_10"/>
    <property type="match status" value="1"/>
</dbReference>
<sequence length="580" mass="67130">MKFAIVFTVVAVALSTSRAQPVNECWSESLGFPCCPSDYCEVAKTDSSGSWGIFDNNWCGISTDCEVSDDEVNVDIVNDEESIVAVDNNDVEDEIDSGDEEEKKEFSNEFIFNIEDNLNNKKTVSVAALEDLELNIDGYHFSGAFEDAEYTKYFDFTNVTQSNAYDIFLKYDKREQYKKQSGIDLNSYVDSLIERTTSFIPYWNKESFKGKWNYIDGVFLNSVVNLYKKTNNEKYKEFFIKYINYYVAEDGTFVHYTEDGVKTVDNDLGWVTGELDTVCESKILFDAYEMTGDKRYLTAIEFTYQKLMEMPLCYNSPNFWHKTFYINQIWLDGMYMYAPFLARYAVLKNDLSILDNIKEQYAFIHDNMRDENGLYHHGFDTTKTIFWSKNNDGKSENFWLRSMGWFAVSLADILEYYPEGENKEYLKNVLEELLNGILPFQDKTTKMFYQVIDKPEEIQLVDKFYFSNLGNSKYGDINTFVSNYVESSGSSMFAYSFLKYGKVYQNGGKFEDIGKEIFEAVYQHSYQNHTLSDICITAGLGPEAKTYRDGTLSYYLAEKVGEDDAKGVGPFLMAFIEYNY</sequence>
<feature type="domain" description="CBM10" evidence="5">
    <location>
        <begin position="24"/>
        <end position="62"/>
    </location>
</feature>
<dbReference type="PANTHER" id="PTHR33886:SF8">
    <property type="entry name" value="UNSATURATED RHAMNOGALACTURONAN HYDROLASE (EUROFUNG)"/>
    <property type="match status" value="1"/>
</dbReference>
<evidence type="ECO:0000256" key="1">
    <source>
        <dbReference type="ARBA" id="ARBA00022729"/>
    </source>
</evidence>
<protein>
    <submittedName>
        <fullName evidence="6">Six-hairpin glycosidase</fullName>
    </submittedName>
</protein>
<feature type="chain" id="PRO_5013141553" evidence="4">
    <location>
        <begin position="20"/>
        <end position="580"/>
    </location>
</feature>
<evidence type="ECO:0000256" key="3">
    <source>
        <dbReference type="ARBA" id="ARBA00022801"/>
    </source>
</evidence>
<evidence type="ECO:0000256" key="2">
    <source>
        <dbReference type="ARBA" id="ARBA00022737"/>
    </source>
</evidence>
<evidence type="ECO:0000313" key="7">
    <source>
        <dbReference type="Proteomes" id="UP000193920"/>
    </source>
</evidence>
<accession>A0A1Y2D239</accession>
<evidence type="ECO:0000259" key="5">
    <source>
        <dbReference type="PROSITE" id="PS51763"/>
    </source>
</evidence>
<organism evidence="6 7">
    <name type="scientific">Neocallimastix californiae</name>
    <dbReference type="NCBI Taxonomy" id="1754190"/>
    <lineage>
        <taxon>Eukaryota</taxon>
        <taxon>Fungi</taxon>
        <taxon>Fungi incertae sedis</taxon>
        <taxon>Chytridiomycota</taxon>
        <taxon>Chytridiomycota incertae sedis</taxon>
        <taxon>Neocallimastigomycetes</taxon>
        <taxon>Neocallimastigales</taxon>
        <taxon>Neocallimastigaceae</taxon>
        <taxon>Neocallimastix</taxon>
    </lineage>
</organism>
<dbReference type="InterPro" id="IPR008928">
    <property type="entry name" value="6-hairpin_glycosidase_sf"/>
</dbReference>
<dbReference type="SUPFAM" id="SSF64571">
    <property type="entry name" value="Cellulose docking domain, dockering"/>
    <property type="match status" value="1"/>
</dbReference>
<gene>
    <name evidence="6" type="ORF">LY90DRAFT_670366</name>
</gene>
<dbReference type="PROSITE" id="PS51763">
    <property type="entry name" value="CBM10"/>
    <property type="match status" value="1"/>
</dbReference>
<dbReference type="Gene3D" id="3.90.1220.10">
    <property type="entry name" value="Cellulose docking domain, dockering"/>
    <property type="match status" value="1"/>
</dbReference>
<name>A0A1Y2D239_9FUNG</name>
<dbReference type="InterPro" id="IPR052043">
    <property type="entry name" value="PolySaccharide_Degr_Enz"/>
</dbReference>
<dbReference type="STRING" id="1754190.A0A1Y2D239"/>
<dbReference type="Proteomes" id="UP000193920">
    <property type="component" value="Unassembled WGS sequence"/>
</dbReference>
<keyword evidence="6" id="KW-0326">Glycosidase</keyword>
<feature type="signal peptide" evidence="4">
    <location>
        <begin position="1"/>
        <end position="19"/>
    </location>
</feature>
<dbReference type="PANTHER" id="PTHR33886">
    <property type="entry name" value="UNSATURATED RHAMNOGALACTURONAN HYDROLASE (EUROFUNG)"/>
    <property type="match status" value="1"/>
</dbReference>
<dbReference type="InterPro" id="IPR012341">
    <property type="entry name" value="6hp_glycosidase-like_sf"/>
</dbReference>
<keyword evidence="7" id="KW-1185">Reference proteome</keyword>
<dbReference type="InterPro" id="IPR002883">
    <property type="entry name" value="CBM10/Dockerin_dom"/>
</dbReference>
<comment type="caution">
    <text evidence="6">The sequence shown here is derived from an EMBL/GenBank/DDBJ whole genome shotgun (WGS) entry which is preliminary data.</text>
</comment>
<evidence type="ECO:0000256" key="4">
    <source>
        <dbReference type="SAM" id="SignalP"/>
    </source>
</evidence>
<evidence type="ECO:0000313" key="6">
    <source>
        <dbReference type="EMBL" id="ORY53351.1"/>
    </source>
</evidence>
<dbReference type="InterPro" id="IPR010905">
    <property type="entry name" value="Glyco_hydro_88"/>
</dbReference>
<dbReference type="EMBL" id="MCOG01000091">
    <property type="protein sequence ID" value="ORY53351.1"/>
    <property type="molecule type" value="Genomic_DNA"/>
</dbReference>
<keyword evidence="2" id="KW-0677">Repeat</keyword>
<dbReference type="InterPro" id="IPR009034">
    <property type="entry name" value="Dockerin_dom_fun_sf"/>
</dbReference>
<keyword evidence="3" id="KW-0378">Hydrolase</keyword>
<dbReference type="Gene3D" id="1.50.10.10">
    <property type="match status" value="1"/>
</dbReference>
<keyword evidence="1 4" id="KW-0732">Signal</keyword>
<dbReference type="AlphaFoldDB" id="A0A1Y2D239"/>
<dbReference type="GO" id="GO:0016798">
    <property type="term" value="F:hydrolase activity, acting on glycosyl bonds"/>
    <property type="evidence" value="ECO:0007669"/>
    <property type="project" value="UniProtKB-KW"/>
</dbReference>